<dbReference type="PANTHER" id="PTHR25462:SF296">
    <property type="entry name" value="MEIOTIC P26, ISOFORM F"/>
    <property type="match status" value="1"/>
</dbReference>
<keyword evidence="2" id="KW-0175">Coiled coil</keyword>
<evidence type="ECO:0000256" key="1">
    <source>
        <dbReference type="PROSITE-ProRule" id="PRU00024"/>
    </source>
</evidence>
<name>A0A8S3RYH5_MYTED</name>
<keyword evidence="1" id="KW-0863">Zinc-finger</keyword>
<reference evidence="4" key="1">
    <citation type="submission" date="2021-03" db="EMBL/GenBank/DDBJ databases">
        <authorList>
            <person name="Bekaert M."/>
        </authorList>
    </citation>
    <scope>NUCLEOTIDE SEQUENCE</scope>
</reference>
<feature type="coiled-coil region" evidence="2">
    <location>
        <begin position="144"/>
        <end position="201"/>
    </location>
</feature>
<dbReference type="InterPro" id="IPR011042">
    <property type="entry name" value="6-blade_b-propeller_TolB-like"/>
</dbReference>
<protein>
    <recommendedName>
        <fullName evidence="3">B box-type domain-containing protein</fullName>
    </recommendedName>
</protein>
<dbReference type="EMBL" id="CAJPWZ010001387">
    <property type="protein sequence ID" value="CAG2213817.1"/>
    <property type="molecule type" value="Genomic_DNA"/>
</dbReference>
<feature type="domain" description="B box-type" evidence="3">
    <location>
        <begin position="10"/>
        <end position="53"/>
    </location>
</feature>
<dbReference type="Proteomes" id="UP000683360">
    <property type="component" value="Unassembled WGS sequence"/>
</dbReference>
<evidence type="ECO:0000256" key="2">
    <source>
        <dbReference type="SAM" id="Coils"/>
    </source>
</evidence>
<proteinExistence type="predicted"/>
<comment type="caution">
    <text evidence="4">The sequence shown here is derived from an EMBL/GenBank/DDBJ whole genome shotgun (WGS) entry which is preliminary data.</text>
</comment>
<dbReference type="PANTHER" id="PTHR25462">
    <property type="entry name" value="BONUS, ISOFORM C-RELATED"/>
    <property type="match status" value="1"/>
</dbReference>
<dbReference type="SUPFAM" id="SSF63829">
    <property type="entry name" value="Calcium-dependent phosphotriesterase"/>
    <property type="match status" value="1"/>
</dbReference>
<keyword evidence="5" id="KW-1185">Reference proteome</keyword>
<dbReference type="PROSITE" id="PS50119">
    <property type="entry name" value="ZF_BBOX"/>
    <property type="match status" value="1"/>
</dbReference>
<evidence type="ECO:0000259" key="3">
    <source>
        <dbReference type="PROSITE" id="PS50119"/>
    </source>
</evidence>
<dbReference type="OrthoDB" id="6052932at2759"/>
<sequence length="772" mass="87461">MASNWSVCGVCEYRHITNTSIVWCSECDEGLCEECKDHHSISKGTRNHGIVSIDEYQKLPNTVLHLARSCDKHNEKYQIFCKKHDCLCCKKCIIETHNDCKDLTDLDDKTRHIKSSNAFEEIELTLSEVAENVKRLRTHREENLASLGKKIREIEKEVQETRAKINQRLDKLQDGILKELKRREEEESNKIRRILKSLMDKEHEITDHQTNISNIKQYASELQTFLALKHIEKDVLVDEQYITSMIKSDSANQINVSCHINPSLQGVLSAIEKFGDVVVTADPCNIQIQKQKDKQAQMMVTVAKSFDSIKPTLLQSFDAKLSFVTGCTLLPDCRMAFACSTSENIVILKPDGSPEFEIRDFGPVFDLTLIGDNVIAVTSGYCKRSLQVTVIDLKTRKVTKMFKVNSINCGEAYSEDKLIYCSGKEGIQMINLNDESIVNVSKTEITDFSYVTTLRENLFYTNCNDGSVTCIDFQGNVKWEFKNKSVLDAPFGISVDRDGNVYVVGKYSNNVVIISPNGQNYRELLSSANGLNGPVVVHVDRRQISTKSETSGSWFTYIDKLLVHYDLSSAAKMVINPPCKLLWKKNVKLAIDKFWTQKLLLDCQNKSTLSYCDLSSLKIGTVHKLWSSIESNIKDVRRGGIKARLITGTYVLQSNTSKFNQHEVSSVCPLCQYEDEDIVNFILKCNALFKYKNHIEELEVIINSISNPNTCSWNSLVGDFGLLTQLILDPSVLIKQKILSCSEKTLTKIEDCSRKMCFSLHCGRSLIINSEH</sequence>
<accession>A0A8S3RYH5</accession>
<evidence type="ECO:0000313" key="5">
    <source>
        <dbReference type="Proteomes" id="UP000683360"/>
    </source>
</evidence>
<dbReference type="Gene3D" id="2.120.10.30">
    <property type="entry name" value="TolB, C-terminal domain"/>
    <property type="match status" value="1"/>
</dbReference>
<evidence type="ECO:0000313" key="4">
    <source>
        <dbReference type="EMBL" id="CAG2213817.1"/>
    </source>
</evidence>
<dbReference type="AlphaFoldDB" id="A0A8S3RYH5"/>
<dbReference type="CDD" id="cd19757">
    <property type="entry name" value="Bbox1"/>
    <property type="match status" value="1"/>
</dbReference>
<dbReference type="InterPro" id="IPR000315">
    <property type="entry name" value="Znf_B-box"/>
</dbReference>
<organism evidence="4 5">
    <name type="scientific">Mytilus edulis</name>
    <name type="common">Blue mussel</name>
    <dbReference type="NCBI Taxonomy" id="6550"/>
    <lineage>
        <taxon>Eukaryota</taxon>
        <taxon>Metazoa</taxon>
        <taxon>Spiralia</taxon>
        <taxon>Lophotrochozoa</taxon>
        <taxon>Mollusca</taxon>
        <taxon>Bivalvia</taxon>
        <taxon>Autobranchia</taxon>
        <taxon>Pteriomorphia</taxon>
        <taxon>Mytilida</taxon>
        <taxon>Mytiloidea</taxon>
        <taxon>Mytilidae</taxon>
        <taxon>Mytilinae</taxon>
        <taxon>Mytilus</taxon>
    </lineage>
</organism>
<keyword evidence="1" id="KW-0479">Metal-binding</keyword>
<dbReference type="GO" id="GO:0008270">
    <property type="term" value="F:zinc ion binding"/>
    <property type="evidence" value="ECO:0007669"/>
    <property type="project" value="UniProtKB-KW"/>
</dbReference>
<dbReference type="InterPro" id="IPR047153">
    <property type="entry name" value="TRIM45/56/19-like"/>
</dbReference>
<gene>
    <name evidence="4" type="ORF">MEDL_27728</name>
</gene>
<keyword evidence="1" id="KW-0862">Zinc</keyword>
<dbReference type="Gene3D" id="3.30.160.60">
    <property type="entry name" value="Classic Zinc Finger"/>
    <property type="match status" value="1"/>
</dbReference>